<name>A0A1Z4VRM7_9GAMM</name>
<evidence type="ECO:0000256" key="1">
    <source>
        <dbReference type="ARBA" id="ARBA00022553"/>
    </source>
</evidence>
<dbReference type="Proteomes" id="UP000218765">
    <property type="component" value="Chromosome"/>
</dbReference>
<dbReference type="EMBL" id="AP018052">
    <property type="protein sequence ID" value="BAZ94143.1"/>
    <property type="molecule type" value="Genomic_DNA"/>
</dbReference>
<feature type="modified residue" description="4-aspartylphosphate" evidence="2">
    <location>
        <position position="193"/>
    </location>
</feature>
<accession>A0A1Z4VRM7</accession>
<dbReference type="InterPro" id="IPR050595">
    <property type="entry name" value="Bact_response_regulator"/>
</dbReference>
<keyword evidence="1 2" id="KW-0597">Phosphoprotein</keyword>
<dbReference type="GO" id="GO:0000160">
    <property type="term" value="P:phosphorelay signal transduction system"/>
    <property type="evidence" value="ECO:0007669"/>
    <property type="project" value="InterPro"/>
</dbReference>
<proteinExistence type="predicted"/>
<sequence length="261" mass="29449">MDITQLYVLLVEPSTTQQRIVRDWLQDFGIEHLSCAGTAGEALTQIQAKRPDLVVSAMHLADRTGTELLQEMRGLSAAEEIGFILISSETGFRYLEPLRQAGVTAILPKPFDQEQLKRALYSTLDYLEPGTLQLGHYSAEELNLLLVDDMQTGRRFMRHILERLGIEKIDEAANGREARELIDHNFYDLIISDYYMPEMDGQALVDYIRNQSSQPGVPVLMVSSRTDESRIAALQQSGVSAVFDKPFDVETLRRMIETVLA</sequence>
<keyword evidence="5" id="KW-1185">Reference proteome</keyword>
<gene>
    <name evidence="4" type="ORF">FOKN1_1757</name>
</gene>
<dbReference type="InterPro" id="IPR011006">
    <property type="entry name" value="CheY-like_superfamily"/>
</dbReference>
<organism evidence="4 5">
    <name type="scientific">Thiohalobacter thiocyanaticus</name>
    <dbReference type="NCBI Taxonomy" id="585455"/>
    <lineage>
        <taxon>Bacteria</taxon>
        <taxon>Pseudomonadati</taxon>
        <taxon>Pseudomonadota</taxon>
        <taxon>Gammaproteobacteria</taxon>
        <taxon>Thiohalobacterales</taxon>
        <taxon>Thiohalobacteraceae</taxon>
        <taxon>Thiohalobacter</taxon>
    </lineage>
</organism>
<dbReference type="InterPro" id="IPR001789">
    <property type="entry name" value="Sig_transdc_resp-reg_receiver"/>
</dbReference>
<dbReference type="Pfam" id="PF00072">
    <property type="entry name" value="Response_reg"/>
    <property type="match status" value="2"/>
</dbReference>
<evidence type="ECO:0000313" key="5">
    <source>
        <dbReference type="Proteomes" id="UP000218765"/>
    </source>
</evidence>
<dbReference type="Gene3D" id="3.40.50.2300">
    <property type="match status" value="2"/>
</dbReference>
<evidence type="ECO:0000256" key="2">
    <source>
        <dbReference type="PROSITE-ProRule" id="PRU00169"/>
    </source>
</evidence>
<reference evidence="4 5" key="1">
    <citation type="submission" date="2017-05" db="EMBL/GenBank/DDBJ databases">
        <title>Thiocyanate degradation by Thiohalobacter thiocyanaticus FOKN1.</title>
        <authorList>
            <person name="Oshiki M."/>
            <person name="Fukushima T."/>
            <person name="Kawano S."/>
            <person name="Nakagawa J."/>
        </authorList>
    </citation>
    <scope>NUCLEOTIDE SEQUENCE [LARGE SCALE GENOMIC DNA]</scope>
    <source>
        <strain evidence="4 5">FOKN1</strain>
    </source>
</reference>
<dbReference type="SUPFAM" id="SSF52172">
    <property type="entry name" value="CheY-like"/>
    <property type="match status" value="2"/>
</dbReference>
<evidence type="ECO:0000313" key="4">
    <source>
        <dbReference type="EMBL" id="BAZ94143.1"/>
    </source>
</evidence>
<dbReference type="PROSITE" id="PS50110">
    <property type="entry name" value="RESPONSE_REGULATORY"/>
    <property type="match status" value="2"/>
</dbReference>
<dbReference type="OrthoDB" id="9800897at2"/>
<dbReference type="SMART" id="SM00448">
    <property type="entry name" value="REC"/>
    <property type="match status" value="2"/>
</dbReference>
<protein>
    <submittedName>
        <fullName evidence="4">Response regulator</fullName>
    </submittedName>
</protein>
<comment type="caution">
    <text evidence="2">Lacks conserved residue(s) required for the propagation of feature annotation.</text>
</comment>
<dbReference type="RefSeq" id="WP_096366265.1">
    <property type="nucleotide sequence ID" value="NZ_AP018052.1"/>
</dbReference>
<dbReference type="PANTHER" id="PTHR44591:SF3">
    <property type="entry name" value="RESPONSE REGULATORY DOMAIN-CONTAINING PROTEIN"/>
    <property type="match status" value="1"/>
</dbReference>
<feature type="domain" description="Response regulatory" evidence="3">
    <location>
        <begin position="143"/>
        <end position="260"/>
    </location>
</feature>
<dbReference type="KEGG" id="ttc:FOKN1_1757"/>
<evidence type="ECO:0000259" key="3">
    <source>
        <dbReference type="PROSITE" id="PS50110"/>
    </source>
</evidence>
<dbReference type="AlphaFoldDB" id="A0A1Z4VRM7"/>
<dbReference type="PANTHER" id="PTHR44591">
    <property type="entry name" value="STRESS RESPONSE REGULATOR PROTEIN 1"/>
    <property type="match status" value="1"/>
</dbReference>
<feature type="domain" description="Response regulatory" evidence="3">
    <location>
        <begin position="7"/>
        <end position="124"/>
    </location>
</feature>